<keyword evidence="2" id="KW-0808">Transferase</keyword>
<keyword evidence="2" id="KW-0489">Methyltransferase</keyword>
<name>A0A1T4WN17_9BACT</name>
<keyword evidence="3" id="KW-1185">Reference proteome</keyword>
<dbReference type="Proteomes" id="UP000190774">
    <property type="component" value="Unassembled WGS sequence"/>
</dbReference>
<gene>
    <name evidence="2" type="ORF">SAMN02745166_00491</name>
</gene>
<dbReference type="InterPro" id="IPR029063">
    <property type="entry name" value="SAM-dependent_MTases_sf"/>
</dbReference>
<feature type="domain" description="Methyltransferase type 11" evidence="1">
    <location>
        <begin position="52"/>
        <end position="148"/>
    </location>
</feature>
<proteinExistence type="predicted"/>
<dbReference type="InterPro" id="IPR013216">
    <property type="entry name" value="Methyltransf_11"/>
</dbReference>
<dbReference type="SUPFAM" id="SSF53335">
    <property type="entry name" value="S-adenosyl-L-methionine-dependent methyltransferases"/>
    <property type="match status" value="1"/>
</dbReference>
<evidence type="ECO:0000259" key="1">
    <source>
        <dbReference type="Pfam" id="PF08241"/>
    </source>
</evidence>
<reference evidence="3" key="1">
    <citation type="submission" date="2017-02" db="EMBL/GenBank/DDBJ databases">
        <authorList>
            <person name="Varghese N."/>
            <person name="Submissions S."/>
        </authorList>
    </citation>
    <scope>NUCLEOTIDE SEQUENCE [LARGE SCALE GENOMIC DNA]</scope>
    <source>
        <strain evidence="3">ATCC 700200</strain>
    </source>
</reference>
<dbReference type="EMBL" id="FUYE01000001">
    <property type="protein sequence ID" value="SKA78288.1"/>
    <property type="molecule type" value="Genomic_DNA"/>
</dbReference>
<dbReference type="STRING" id="48467.SAMN02745166_00491"/>
<evidence type="ECO:0000313" key="3">
    <source>
        <dbReference type="Proteomes" id="UP000190774"/>
    </source>
</evidence>
<dbReference type="OrthoDB" id="9772751at2"/>
<sequence>MKNPLPLCDFYAPNEASIEALTADGLDLMTRRTAGTHAAFALPLLRPGMRLLDCGCGPGSITLGLAERVRPGGVIGVDYNGSLLDQANQAATERGLNAAFLKGNVYELPFGAAEFDGVFSHALFEHLSRPTAALMELRRVMKPGAFIALRSPDWGGFVLDPWDGDVSAAINAYRDLLVENGSDVLAGRKLGAWLRATGFHHVTPSASYEISPSTRLIADFIATQLEQNDQQAGAFILREWASQPGALFAQSWFEAVGWKPWI</sequence>
<protein>
    <submittedName>
        <fullName evidence="2">Ubiquinone/menaquinone biosynthesis C-methylase UbiE</fullName>
    </submittedName>
</protein>
<dbReference type="PANTHER" id="PTHR43591:SF24">
    <property type="entry name" value="2-METHOXY-6-POLYPRENYL-1,4-BENZOQUINOL METHYLASE, MITOCHONDRIAL"/>
    <property type="match status" value="1"/>
</dbReference>
<evidence type="ECO:0000313" key="2">
    <source>
        <dbReference type="EMBL" id="SKA78288.1"/>
    </source>
</evidence>
<accession>A0A1T4WN17</accession>
<dbReference type="CDD" id="cd02440">
    <property type="entry name" value="AdoMet_MTases"/>
    <property type="match status" value="1"/>
</dbReference>
<dbReference type="RefSeq" id="WP_078811691.1">
    <property type="nucleotide sequence ID" value="NZ_FUYE01000001.1"/>
</dbReference>
<keyword evidence="2" id="KW-0830">Ubiquinone</keyword>
<organism evidence="2 3">
    <name type="scientific">Prosthecobacter debontii</name>
    <dbReference type="NCBI Taxonomy" id="48467"/>
    <lineage>
        <taxon>Bacteria</taxon>
        <taxon>Pseudomonadati</taxon>
        <taxon>Verrucomicrobiota</taxon>
        <taxon>Verrucomicrobiia</taxon>
        <taxon>Verrucomicrobiales</taxon>
        <taxon>Verrucomicrobiaceae</taxon>
        <taxon>Prosthecobacter</taxon>
    </lineage>
</organism>
<dbReference type="PANTHER" id="PTHR43591">
    <property type="entry name" value="METHYLTRANSFERASE"/>
    <property type="match status" value="1"/>
</dbReference>
<dbReference type="AlphaFoldDB" id="A0A1T4WN17"/>
<dbReference type="GO" id="GO:0008757">
    <property type="term" value="F:S-adenosylmethionine-dependent methyltransferase activity"/>
    <property type="evidence" value="ECO:0007669"/>
    <property type="project" value="InterPro"/>
</dbReference>
<dbReference type="Pfam" id="PF08241">
    <property type="entry name" value="Methyltransf_11"/>
    <property type="match status" value="1"/>
</dbReference>
<dbReference type="Gene3D" id="3.40.50.150">
    <property type="entry name" value="Vaccinia Virus protein VP39"/>
    <property type="match status" value="1"/>
</dbReference>
<dbReference type="GO" id="GO:0032259">
    <property type="term" value="P:methylation"/>
    <property type="evidence" value="ECO:0007669"/>
    <property type="project" value="UniProtKB-KW"/>
</dbReference>